<evidence type="ECO:0000313" key="3">
    <source>
        <dbReference type="Proteomes" id="UP000500806"/>
    </source>
</evidence>
<proteinExistence type="predicted"/>
<dbReference type="SMART" id="SM01034">
    <property type="entry name" value="BLUF"/>
    <property type="match status" value="1"/>
</dbReference>
<dbReference type="GO" id="GO:0071949">
    <property type="term" value="F:FAD binding"/>
    <property type="evidence" value="ECO:0007669"/>
    <property type="project" value="InterPro"/>
</dbReference>
<dbReference type="Gene3D" id="3.30.70.100">
    <property type="match status" value="1"/>
</dbReference>
<dbReference type="AlphaFoldDB" id="A0A6M9PJ54"/>
<evidence type="ECO:0000313" key="2">
    <source>
        <dbReference type="EMBL" id="QKM62184.1"/>
    </source>
</evidence>
<dbReference type="GO" id="GO:0009882">
    <property type="term" value="F:blue light photoreceptor activity"/>
    <property type="evidence" value="ECO:0007669"/>
    <property type="project" value="InterPro"/>
</dbReference>
<dbReference type="InterPro" id="IPR036046">
    <property type="entry name" value="Acylphosphatase-like_dom_sf"/>
</dbReference>
<keyword evidence="3" id="KW-1185">Reference proteome</keyword>
<accession>A0A6M9PJ54</accession>
<dbReference type="Proteomes" id="UP000500806">
    <property type="component" value="Chromosome"/>
</dbReference>
<dbReference type="EMBL" id="CP028941">
    <property type="protein sequence ID" value="QKM62184.1"/>
    <property type="molecule type" value="Genomic_DNA"/>
</dbReference>
<dbReference type="KEGG" id="pani:DCO16_03285"/>
<dbReference type="SUPFAM" id="SSF54975">
    <property type="entry name" value="Acylphosphatase/BLUF domain-like"/>
    <property type="match status" value="1"/>
</dbReference>
<feature type="domain" description="BLUF" evidence="1">
    <location>
        <begin position="2"/>
        <end position="93"/>
    </location>
</feature>
<organism evidence="2 3">
    <name type="scientific">Polynucleobacter antarcticus</name>
    <dbReference type="NCBI Taxonomy" id="1743162"/>
    <lineage>
        <taxon>Bacteria</taxon>
        <taxon>Pseudomonadati</taxon>
        <taxon>Pseudomonadota</taxon>
        <taxon>Betaproteobacteria</taxon>
        <taxon>Burkholderiales</taxon>
        <taxon>Burkholderiaceae</taxon>
        <taxon>Polynucleobacter</taxon>
    </lineage>
</organism>
<evidence type="ECO:0000259" key="1">
    <source>
        <dbReference type="PROSITE" id="PS50925"/>
    </source>
</evidence>
<dbReference type="InterPro" id="IPR007024">
    <property type="entry name" value="BLUF_domain"/>
</dbReference>
<reference evidence="2 3" key="1">
    <citation type="submission" date="2018-04" db="EMBL/GenBank/DDBJ databases">
        <title>Polynucleobacter sp. LimPoW16 genome.</title>
        <authorList>
            <person name="Hahn M.W."/>
        </authorList>
    </citation>
    <scope>NUCLEOTIDE SEQUENCE [LARGE SCALE GENOMIC DNA]</scope>
    <source>
        <strain evidence="2 3">LimPoW16</strain>
    </source>
</reference>
<name>A0A6M9PJ54_9BURK</name>
<dbReference type="Pfam" id="PF04940">
    <property type="entry name" value="BLUF"/>
    <property type="match status" value="1"/>
</dbReference>
<gene>
    <name evidence="2" type="ORF">DCO16_03285</name>
</gene>
<dbReference type="RefSeq" id="WP_173942331.1">
    <property type="nucleotide sequence ID" value="NZ_CBCSCD010000003.1"/>
</dbReference>
<dbReference type="PROSITE" id="PS50925">
    <property type="entry name" value="BLUF"/>
    <property type="match status" value="1"/>
</dbReference>
<sequence length="136" mass="15202">MLVRLFYVSTAAGPQTATVSESIIVSSRGNNQNQNISGILCQGRGIYLQVLEGTRDKVNDLYNQILRDPRHSRVELLSYEYITKRQFPDWSMALVDLNSQEVSVALQNSDFDPYATDGDTMTKILADLLASKISVK</sequence>
<protein>
    <recommendedName>
        <fullName evidence="1">BLUF domain-containing protein</fullName>
    </recommendedName>
</protein>